<dbReference type="CDD" id="cd03216">
    <property type="entry name" value="ABC_Carb_Monos_I"/>
    <property type="match status" value="1"/>
</dbReference>
<evidence type="ECO:0000256" key="8">
    <source>
        <dbReference type="ARBA" id="ARBA00022967"/>
    </source>
</evidence>
<keyword evidence="3" id="KW-1003">Cell membrane</keyword>
<sequence>MSHTLLELRSITKTYPGVKALRGVDLTVGKGEVVGLIGENGAGKSTLMKILGGVVKPSSGTIVIDGVPKPALSIKDAAHAGIAFVHQELHLFENLDVAANIYIGREPRKGGILNLIDNAALHHRVKPLLSRLGVDFKPDDPVERLSIAQRQMVEIAKALSMDARVIIMDEPTSSLTLTETDKLLKVIADLKAAGVSIIYISHRLNEVRHCADRVVVLRDGRQVGELPKAQITSAAMVRLMIGRDLKSLYIPPKAGIRPGGLEVQGLVTSAFPKREVSLSVSRGEILGLAGLIGAGRTSMAQAIFGVDPALRGRILLDGEPISIKVPADAIARGIYLAPEDRKKSGLLLDMTVAENISLPDLSRFAKAMLVDTAREATVAKEQCRSLAIKTPTIDTDAVTLSGGNQQKIVLAKWISMRPQFIIFDEPTRGIDVGAKGEIYALMRALADAGVAILMISSDMEEVIGVSDRIAVMHEGQISGLLERSRFSEHNVLMLAVGNLAKEEAVVHA</sequence>
<dbReference type="PANTHER" id="PTHR43790">
    <property type="entry name" value="CARBOHYDRATE TRANSPORT ATP-BINDING PROTEIN MG119-RELATED"/>
    <property type="match status" value="1"/>
</dbReference>
<protein>
    <submittedName>
        <fullName evidence="11">D-ribose transporter ATP binding protein</fullName>
    </submittedName>
</protein>
<reference evidence="11 12" key="1">
    <citation type="submission" date="2013-08" db="EMBL/GenBank/DDBJ databases">
        <title>The genome sequence of Skermanella stibiiresistens.</title>
        <authorList>
            <person name="Zhu W."/>
            <person name="Wang G."/>
        </authorList>
    </citation>
    <scope>NUCLEOTIDE SEQUENCE [LARGE SCALE GENOMIC DNA]</scope>
    <source>
        <strain evidence="11 12">SB22</strain>
    </source>
</reference>
<evidence type="ECO:0000259" key="10">
    <source>
        <dbReference type="PROSITE" id="PS50893"/>
    </source>
</evidence>
<accession>W9HAF9</accession>
<proteinExistence type="predicted"/>
<dbReference type="GO" id="GO:0005886">
    <property type="term" value="C:plasma membrane"/>
    <property type="evidence" value="ECO:0007669"/>
    <property type="project" value="UniProtKB-SubCell"/>
</dbReference>
<dbReference type="CDD" id="cd03215">
    <property type="entry name" value="ABC_Carb_Monos_II"/>
    <property type="match status" value="1"/>
</dbReference>
<evidence type="ECO:0000313" key="11">
    <source>
        <dbReference type="EMBL" id="EWY41721.1"/>
    </source>
</evidence>
<dbReference type="OrthoDB" id="7283113at2"/>
<dbReference type="RefSeq" id="WP_037448322.1">
    <property type="nucleotide sequence ID" value="NZ_AVFL01000003.1"/>
</dbReference>
<dbReference type="EMBL" id="AVFL01000003">
    <property type="protein sequence ID" value="EWY41721.1"/>
    <property type="molecule type" value="Genomic_DNA"/>
</dbReference>
<dbReference type="AlphaFoldDB" id="W9HAF9"/>
<keyword evidence="4" id="KW-0762">Sugar transport</keyword>
<evidence type="ECO:0000256" key="6">
    <source>
        <dbReference type="ARBA" id="ARBA00022741"/>
    </source>
</evidence>
<dbReference type="InterPro" id="IPR027417">
    <property type="entry name" value="P-loop_NTPase"/>
</dbReference>
<dbReference type="InterPro" id="IPR003593">
    <property type="entry name" value="AAA+_ATPase"/>
</dbReference>
<dbReference type="GO" id="GO:0005524">
    <property type="term" value="F:ATP binding"/>
    <property type="evidence" value="ECO:0007669"/>
    <property type="project" value="UniProtKB-KW"/>
</dbReference>
<dbReference type="Pfam" id="PF00005">
    <property type="entry name" value="ABC_tran"/>
    <property type="match status" value="2"/>
</dbReference>
<evidence type="ECO:0000256" key="4">
    <source>
        <dbReference type="ARBA" id="ARBA00022597"/>
    </source>
</evidence>
<dbReference type="STRING" id="1385369.N825_24610"/>
<keyword evidence="6" id="KW-0547">Nucleotide-binding</keyword>
<comment type="subcellular location">
    <subcellularLocation>
        <location evidence="1">Cell membrane</location>
        <topology evidence="1">Peripheral membrane protein</topology>
    </subcellularLocation>
</comment>
<keyword evidence="8" id="KW-1278">Translocase</keyword>
<gene>
    <name evidence="11" type="ORF">N825_24610</name>
</gene>
<evidence type="ECO:0000256" key="5">
    <source>
        <dbReference type="ARBA" id="ARBA00022737"/>
    </source>
</evidence>
<organism evidence="11 12">
    <name type="scientific">Skermanella stibiiresistens SB22</name>
    <dbReference type="NCBI Taxonomy" id="1385369"/>
    <lineage>
        <taxon>Bacteria</taxon>
        <taxon>Pseudomonadati</taxon>
        <taxon>Pseudomonadota</taxon>
        <taxon>Alphaproteobacteria</taxon>
        <taxon>Rhodospirillales</taxon>
        <taxon>Azospirillaceae</taxon>
        <taxon>Skermanella</taxon>
    </lineage>
</organism>
<keyword evidence="2" id="KW-0813">Transport</keyword>
<comment type="caution">
    <text evidence="11">The sequence shown here is derived from an EMBL/GenBank/DDBJ whole genome shotgun (WGS) entry which is preliminary data.</text>
</comment>
<dbReference type="InterPro" id="IPR003439">
    <property type="entry name" value="ABC_transporter-like_ATP-bd"/>
</dbReference>
<dbReference type="PATRIC" id="fig|1385369.3.peg.1255"/>
<dbReference type="PROSITE" id="PS00211">
    <property type="entry name" value="ABC_TRANSPORTER_1"/>
    <property type="match status" value="1"/>
</dbReference>
<keyword evidence="12" id="KW-1185">Reference proteome</keyword>
<evidence type="ECO:0000313" key="12">
    <source>
        <dbReference type="Proteomes" id="UP000019486"/>
    </source>
</evidence>
<feature type="domain" description="ABC transporter" evidence="10">
    <location>
        <begin position="256"/>
        <end position="499"/>
    </location>
</feature>
<keyword evidence="7" id="KW-0067">ATP-binding</keyword>
<dbReference type="FunFam" id="3.40.50.300:FF:000127">
    <property type="entry name" value="Ribose import ATP-binding protein RbsA"/>
    <property type="match status" value="1"/>
</dbReference>
<dbReference type="GO" id="GO:0016887">
    <property type="term" value="F:ATP hydrolysis activity"/>
    <property type="evidence" value="ECO:0007669"/>
    <property type="project" value="InterPro"/>
</dbReference>
<evidence type="ECO:0000256" key="1">
    <source>
        <dbReference type="ARBA" id="ARBA00004202"/>
    </source>
</evidence>
<dbReference type="SUPFAM" id="SSF52540">
    <property type="entry name" value="P-loop containing nucleoside triphosphate hydrolases"/>
    <property type="match status" value="2"/>
</dbReference>
<dbReference type="InterPro" id="IPR017871">
    <property type="entry name" value="ABC_transporter-like_CS"/>
</dbReference>
<feature type="domain" description="ABC transporter" evidence="10">
    <location>
        <begin position="6"/>
        <end position="244"/>
    </location>
</feature>
<dbReference type="PANTHER" id="PTHR43790:SF3">
    <property type="entry name" value="D-ALLOSE IMPORT ATP-BINDING PROTEIN ALSA-RELATED"/>
    <property type="match status" value="1"/>
</dbReference>
<dbReference type="Proteomes" id="UP000019486">
    <property type="component" value="Unassembled WGS sequence"/>
</dbReference>
<evidence type="ECO:0000256" key="2">
    <source>
        <dbReference type="ARBA" id="ARBA00022448"/>
    </source>
</evidence>
<dbReference type="PROSITE" id="PS50893">
    <property type="entry name" value="ABC_TRANSPORTER_2"/>
    <property type="match status" value="2"/>
</dbReference>
<keyword evidence="9" id="KW-0472">Membrane</keyword>
<dbReference type="InterPro" id="IPR050107">
    <property type="entry name" value="ABC_carbohydrate_import_ATPase"/>
</dbReference>
<keyword evidence="5" id="KW-0677">Repeat</keyword>
<evidence type="ECO:0000256" key="3">
    <source>
        <dbReference type="ARBA" id="ARBA00022475"/>
    </source>
</evidence>
<dbReference type="Gene3D" id="3.40.50.300">
    <property type="entry name" value="P-loop containing nucleotide triphosphate hydrolases"/>
    <property type="match status" value="2"/>
</dbReference>
<evidence type="ECO:0000256" key="9">
    <source>
        <dbReference type="ARBA" id="ARBA00023136"/>
    </source>
</evidence>
<dbReference type="SMART" id="SM00382">
    <property type="entry name" value="AAA"/>
    <property type="match status" value="2"/>
</dbReference>
<name>W9HAF9_9PROT</name>
<evidence type="ECO:0000256" key="7">
    <source>
        <dbReference type="ARBA" id="ARBA00022840"/>
    </source>
</evidence>